<dbReference type="PANTHER" id="PTHR33116:SF86">
    <property type="entry name" value="REVERSE TRANSCRIPTASE DOMAIN-CONTAINING PROTEIN"/>
    <property type="match status" value="1"/>
</dbReference>
<evidence type="ECO:0000313" key="2">
    <source>
        <dbReference type="EMBL" id="KAF7821505.1"/>
    </source>
</evidence>
<gene>
    <name evidence="2" type="ORF">G2W53_026960</name>
</gene>
<dbReference type="PANTHER" id="PTHR33116">
    <property type="entry name" value="REVERSE TRANSCRIPTASE ZINC-BINDING DOMAIN-CONTAINING PROTEIN-RELATED-RELATED"/>
    <property type="match status" value="1"/>
</dbReference>
<dbReference type="EMBL" id="JAAIUW010000008">
    <property type="protein sequence ID" value="KAF7821505.1"/>
    <property type="molecule type" value="Genomic_DNA"/>
</dbReference>
<organism evidence="2 3">
    <name type="scientific">Senna tora</name>
    <dbReference type="NCBI Taxonomy" id="362788"/>
    <lineage>
        <taxon>Eukaryota</taxon>
        <taxon>Viridiplantae</taxon>
        <taxon>Streptophyta</taxon>
        <taxon>Embryophyta</taxon>
        <taxon>Tracheophyta</taxon>
        <taxon>Spermatophyta</taxon>
        <taxon>Magnoliopsida</taxon>
        <taxon>eudicotyledons</taxon>
        <taxon>Gunneridae</taxon>
        <taxon>Pentapetalae</taxon>
        <taxon>rosids</taxon>
        <taxon>fabids</taxon>
        <taxon>Fabales</taxon>
        <taxon>Fabaceae</taxon>
        <taxon>Caesalpinioideae</taxon>
        <taxon>Cassia clade</taxon>
        <taxon>Senna</taxon>
    </lineage>
</organism>
<dbReference type="Pfam" id="PF13966">
    <property type="entry name" value="zf-RVT"/>
    <property type="match status" value="1"/>
</dbReference>
<comment type="caution">
    <text evidence="2">The sequence shown here is derived from an EMBL/GenBank/DDBJ whole genome shotgun (WGS) entry which is preliminary data.</text>
</comment>
<name>A0A834TGN4_9FABA</name>
<accession>A0A834TGN4</accession>
<keyword evidence="3" id="KW-1185">Reference proteome</keyword>
<dbReference type="PROSITE" id="PS50878">
    <property type="entry name" value="RT_POL"/>
    <property type="match status" value="1"/>
</dbReference>
<dbReference type="AlphaFoldDB" id="A0A834TGN4"/>
<reference evidence="2" key="1">
    <citation type="submission" date="2020-09" db="EMBL/GenBank/DDBJ databases">
        <title>Genome-Enabled Discovery of Anthraquinone Biosynthesis in Senna tora.</title>
        <authorList>
            <person name="Kang S.-H."/>
            <person name="Pandey R.P."/>
            <person name="Lee C.-M."/>
            <person name="Sim J.-S."/>
            <person name="Jeong J.-T."/>
            <person name="Choi B.-S."/>
            <person name="Jung M."/>
            <person name="Ginzburg D."/>
            <person name="Zhao K."/>
            <person name="Won S.Y."/>
            <person name="Oh T.-J."/>
            <person name="Yu Y."/>
            <person name="Kim N.-H."/>
            <person name="Lee O.R."/>
            <person name="Lee T.-H."/>
            <person name="Bashyal P."/>
            <person name="Kim T.-S."/>
            <person name="Lee W.-H."/>
            <person name="Kawkins C."/>
            <person name="Kim C.-K."/>
            <person name="Kim J.S."/>
            <person name="Ahn B.O."/>
            <person name="Rhee S.Y."/>
            <person name="Sohng J.K."/>
        </authorList>
    </citation>
    <scope>NUCLEOTIDE SEQUENCE</scope>
    <source>
        <tissue evidence="2">Leaf</tissue>
    </source>
</reference>
<proteinExistence type="predicted"/>
<dbReference type="OrthoDB" id="1750433at2759"/>
<evidence type="ECO:0000313" key="3">
    <source>
        <dbReference type="Proteomes" id="UP000634136"/>
    </source>
</evidence>
<dbReference type="InterPro" id="IPR000477">
    <property type="entry name" value="RT_dom"/>
</dbReference>
<feature type="domain" description="Reverse transcriptase" evidence="1">
    <location>
        <begin position="1"/>
        <end position="139"/>
    </location>
</feature>
<sequence length="596" mass="68836">MNFPQHWQQMLMECVTTHAVRIMVNGDLTDWLLPSAGLSQVDPLSPYLFLLCANVLSNYLLKAQENKSIRGIKICRLALTINHLMYADDILLFFKADKRTYEELGSLLQEFGDMSGLRMSNQKSELKFSPNISLEGKRILTSILKCKSVEHLGKYLAGFIDGPNTERRNASVILDHLEHRLVGWKSKLLSQAARTTLIKAVGFKALRMVSWRRMCSSKEHGGLGFRLTRKLNEALLAKQVWRILTDVQSLVVTENLGWKVGNGRKINLDDPKWVKADYPTTNFVTLNDLMIPGGFWDRDKVYQVYSGHNAHLVMDNVVSHTNAEDKLIWKTSTARDYNVKKAYDWLANNAITHQIQRYNWKNIWNHPLPYKVIFFCWRALNKSLPLRTNLLTNTQRRGLIATAIALCWSIYTQRNNLLFQNGGEDVSERVQRAYNVVDGFREDEDLKEQDYFFNIDDIRRKQKTKVSRTGWPNQYPQITCSWTRNSRTRRKVISLIRKEGEQQKVLCRLVTNFDQDMVLATLRCVRLFLESFDIPHNQDITIGLPSRAAVQQLERSSTVYVKLQTIITDITTICTNRRLCVNFQYSLNTSDGEASN</sequence>
<dbReference type="Pfam" id="PF00078">
    <property type="entry name" value="RVT_1"/>
    <property type="match status" value="1"/>
</dbReference>
<dbReference type="Proteomes" id="UP000634136">
    <property type="component" value="Unassembled WGS sequence"/>
</dbReference>
<dbReference type="InterPro" id="IPR026960">
    <property type="entry name" value="RVT-Znf"/>
</dbReference>
<protein>
    <submittedName>
        <fullName evidence="2">Ribonuclease H</fullName>
    </submittedName>
</protein>
<evidence type="ECO:0000259" key="1">
    <source>
        <dbReference type="PROSITE" id="PS50878"/>
    </source>
</evidence>